<keyword evidence="1" id="KW-0812">Transmembrane</keyword>
<dbReference type="InterPro" id="IPR000073">
    <property type="entry name" value="AB_hydrolase_1"/>
</dbReference>
<dbReference type="SUPFAM" id="SSF53474">
    <property type="entry name" value="alpha/beta-Hydrolases"/>
    <property type="match status" value="1"/>
</dbReference>
<comment type="caution">
    <text evidence="3">The sequence shown here is derived from an EMBL/GenBank/DDBJ whole genome shotgun (WGS) entry which is preliminary data.</text>
</comment>
<keyword evidence="1" id="KW-0472">Membrane</keyword>
<keyword evidence="3" id="KW-0378">Hydrolase</keyword>
<evidence type="ECO:0000313" key="3">
    <source>
        <dbReference type="EMBL" id="MWB97331.1"/>
    </source>
</evidence>
<dbReference type="GO" id="GO:0016787">
    <property type="term" value="F:hydrolase activity"/>
    <property type="evidence" value="ECO:0007669"/>
    <property type="project" value="UniProtKB-KW"/>
</dbReference>
<evidence type="ECO:0000256" key="1">
    <source>
        <dbReference type="SAM" id="Phobius"/>
    </source>
</evidence>
<dbReference type="Proteomes" id="UP000438182">
    <property type="component" value="Unassembled WGS sequence"/>
</dbReference>
<feature type="domain" description="AB hydrolase-1" evidence="2">
    <location>
        <begin position="166"/>
        <end position="285"/>
    </location>
</feature>
<keyword evidence="4" id="KW-1185">Reference proteome</keyword>
<name>A0A6I4NT71_9MICO</name>
<protein>
    <submittedName>
        <fullName evidence="3">Alpha/beta fold hydrolase</fullName>
    </submittedName>
</protein>
<evidence type="ECO:0000313" key="4">
    <source>
        <dbReference type="Proteomes" id="UP000438182"/>
    </source>
</evidence>
<organism evidence="3 4">
    <name type="scientific">Agromyces seonyuensis</name>
    <dbReference type="NCBI Taxonomy" id="2662446"/>
    <lineage>
        <taxon>Bacteria</taxon>
        <taxon>Bacillati</taxon>
        <taxon>Actinomycetota</taxon>
        <taxon>Actinomycetes</taxon>
        <taxon>Micrococcales</taxon>
        <taxon>Microbacteriaceae</taxon>
        <taxon>Agromyces</taxon>
    </lineage>
</organism>
<dbReference type="Gene3D" id="3.40.50.1820">
    <property type="entry name" value="alpha/beta hydrolase"/>
    <property type="match status" value="1"/>
</dbReference>
<reference evidence="3 4" key="1">
    <citation type="submission" date="2019-12" db="EMBL/GenBank/DDBJ databases">
        <authorList>
            <person name="Kim Y.S."/>
        </authorList>
    </citation>
    <scope>NUCLEOTIDE SEQUENCE [LARGE SCALE GENOMIC DNA]</scope>
    <source>
        <strain evidence="3 4">MMS17-SY077</strain>
    </source>
</reference>
<dbReference type="EMBL" id="WSTA01000005">
    <property type="protein sequence ID" value="MWB97331.1"/>
    <property type="molecule type" value="Genomic_DNA"/>
</dbReference>
<dbReference type="InterPro" id="IPR029058">
    <property type="entry name" value="AB_hydrolase_fold"/>
</dbReference>
<proteinExistence type="predicted"/>
<accession>A0A6I4NT71</accession>
<sequence>MAGTVRNASGNGRVALGMLAGAAVVGGSIALGAGALAVALARRVLTPPSKRDEPERIVSVDLANHEIVLAATDESRMRGRYSFWFNQESGHARLGDVLDEGVTTVRRRIESVDFGRLERARAGRFAGWWHLGPWELGHDYTNVVIDTPLGPAPAWHIPADEPDGRWIVMVHGRGTRRQEGLRAVDAVRAAGWDSLLVSWRNDGEAPESADRRYGLGGTEWPDVDAAIAYARAHGARRIVLLGWSMGGAISVQTVLHSAEARDTVEGLILDSPAVDWSDILRFQGGEIGLPERFAGVVGDVLRSSRLLGLTGAEAPIDLDALDAAAAADGLVAPVLVLHSVDDGFVPIDGSRRLAAARPDLVRLDEWAGARHTKLWNQDPERWEREVVGWLDALPPRD</sequence>
<feature type="transmembrane region" description="Helical" evidence="1">
    <location>
        <begin position="15"/>
        <end position="41"/>
    </location>
</feature>
<keyword evidence="1" id="KW-1133">Transmembrane helix</keyword>
<dbReference type="AlphaFoldDB" id="A0A6I4NT71"/>
<dbReference type="Pfam" id="PF00561">
    <property type="entry name" value="Abhydrolase_1"/>
    <property type="match status" value="1"/>
</dbReference>
<evidence type="ECO:0000259" key="2">
    <source>
        <dbReference type="Pfam" id="PF00561"/>
    </source>
</evidence>
<dbReference type="RefSeq" id="WP_160422677.1">
    <property type="nucleotide sequence ID" value="NZ_WSTA01000005.1"/>
</dbReference>
<gene>
    <name evidence="3" type="ORF">GB864_01975</name>
</gene>